<comment type="caution">
    <text evidence="1">The sequence shown here is derived from an EMBL/GenBank/DDBJ whole genome shotgun (WGS) entry which is preliminary data.</text>
</comment>
<dbReference type="InterPro" id="IPR032675">
    <property type="entry name" value="LRR_dom_sf"/>
</dbReference>
<sequence length="253" mass="28510">MNEVLEFCQRHGKSLRTVKLPLGKRFSDTFYQLLFRLCPCLGFLQASLTAKQLARLLLQKRYPSTSFLLTHCPSTEADVEVLMDTSQDHYHVLEVPCCCSSFFIFPSPIPNSTLTHLPFYFHHPGALKNAILPTFGPDLMSLSLNMNDILTVQVAQWICHQCPRLRYLQVPQIKAEGLWLLLHQCSTLVTIIVGAVPLDIAETCPLPKIDGINQGNQLAVKTVARHKRVWSLHSSTFPSHSFLAWHIGILPKG</sequence>
<evidence type="ECO:0000313" key="1">
    <source>
        <dbReference type="EMBL" id="ORX52366.1"/>
    </source>
</evidence>
<dbReference type="Proteomes" id="UP000242146">
    <property type="component" value="Unassembled WGS sequence"/>
</dbReference>
<dbReference type="EMBL" id="MCGT01000018">
    <property type="protein sequence ID" value="ORX52366.1"/>
    <property type="molecule type" value="Genomic_DNA"/>
</dbReference>
<gene>
    <name evidence="1" type="ORF">DM01DRAFT_1336733</name>
</gene>
<dbReference type="AlphaFoldDB" id="A0A1X2GF38"/>
<keyword evidence="2" id="KW-1185">Reference proteome</keyword>
<dbReference type="OrthoDB" id="2205570at2759"/>
<evidence type="ECO:0000313" key="2">
    <source>
        <dbReference type="Proteomes" id="UP000242146"/>
    </source>
</evidence>
<proteinExistence type="predicted"/>
<dbReference type="Gene3D" id="3.80.10.10">
    <property type="entry name" value="Ribonuclease Inhibitor"/>
    <property type="match status" value="1"/>
</dbReference>
<reference evidence="1 2" key="1">
    <citation type="submission" date="2016-07" db="EMBL/GenBank/DDBJ databases">
        <title>Pervasive Adenine N6-methylation of Active Genes in Fungi.</title>
        <authorList>
            <consortium name="DOE Joint Genome Institute"/>
            <person name="Mondo S.J."/>
            <person name="Dannebaum R.O."/>
            <person name="Kuo R.C."/>
            <person name="Labutti K."/>
            <person name="Haridas S."/>
            <person name="Kuo A."/>
            <person name="Salamov A."/>
            <person name="Ahrendt S.R."/>
            <person name="Lipzen A."/>
            <person name="Sullivan W."/>
            <person name="Andreopoulos W.B."/>
            <person name="Clum A."/>
            <person name="Lindquist E."/>
            <person name="Daum C."/>
            <person name="Ramamoorthy G.K."/>
            <person name="Gryganskyi A."/>
            <person name="Culley D."/>
            <person name="Magnuson J.K."/>
            <person name="James T.Y."/>
            <person name="O'Malley M.A."/>
            <person name="Stajich J.E."/>
            <person name="Spatafora J.W."/>
            <person name="Visel A."/>
            <person name="Grigoriev I.V."/>
        </authorList>
    </citation>
    <scope>NUCLEOTIDE SEQUENCE [LARGE SCALE GENOMIC DNA]</scope>
    <source>
        <strain evidence="1 2">NRRL 3301</strain>
    </source>
</reference>
<accession>A0A1X2GF38</accession>
<evidence type="ECO:0008006" key="3">
    <source>
        <dbReference type="Google" id="ProtNLM"/>
    </source>
</evidence>
<organism evidence="1 2">
    <name type="scientific">Hesseltinella vesiculosa</name>
    <dbReference type="NCBI Taxonomy" id="101127"/>
    <lineage>
        <taxon>Eukaryota</taxon>
        <taxon>Fungi</taxon>
        <taxon>Fungi incertae sedis</taxon>
        <taxon>Mucoromycota</taxon>
        <taxon>Mucoromycotina</taxon>
        <taxon>Mucoromycetes</taxon>
        <taxon>Mucorales</taxon>
        <taxon>Cunninghamellaceae</taxon>
        <taxon>Hesseltinella</taxon>
    </lineage>
</organism>
<protein>
    <recommendedName>
        <fullName evidence="3">F-box domain-containing protein</fullName>
    </recommendedName>
</protein>
<name>A0A1X2GF38_9FUNG</name>